<dbReference type="EMBL" id="JBEZFP010000066">
    <property type="protein sequence ID" value="MEU8136570.1"/>
    <property type="molecule type" value="Genomic_DNA"/>
</dbReference>
<accession>A0ABV3DLD8</accession>
<reference evidence="2 3" key="1">
    <citation type="submission" date="2024-06" db="EMBL/GenBank/DDBJ databases">
        <title>The Natural Products Discovery Center: Release of the First 8490 Sequenced Strains for Exploring Actinobacteria Biosynthetic Diversity.</title>
        <authorList>
            <person name="Kalkreuter E."/>
            <person name="Kautsar S.A."/>
            <person name="Yang D."/>
            <person name="Bader C.D."/>
            <person name="Teijaro C.N."/>
            <person name="Fluegel L."/>
            <person name="Davis C.M."/>
            <person name="Simpson J.R."/>
            <person name="Lauterbach L."/>
            <person name="Steele A.D."/>
            <person name="Gui C."/>
            <person name="Meng S."/>
            <person name="Li G."/>
            <person name="Viehrig K."/>
            <person name="Ye F."/>
            <person name="Su P."/>
            <person name="Kiefer A.F."/>
            <person name="Nichols A."/>
            <person name="Cepeda A.J."/>
            <person name="Yan W."/>
            <person name="Fan B."/>
            <person name="Jiang Y."/>
            <person name="Adhikari A."/>
            <person name="Zheng C.-J."/>
            <person name="Schuster L."/>
            <person name="Cowan T.M."/>
            <person name="Smanski M.J."/>
            <person name="Chevrette M.G."/>
            <person name="De Carvalho L.P.S."/>
            <person name="Shen B."/>
        </authorList>
    </citation>
    <scope>NUCLEOTIDE SEQUENCE [LARGE SCALE GENOMIC DNA]</scope>
    <source>
        <strain evidence="2 3">NPDC048946</strain>
    </source>
</reference>
<protein>
    <recommendedName>
        <fullName evidence="4">N-acetylmuramoyl-L-alanine amidase</fullName>
    </recommendedName>
</protein>
<feature type="region of interest" description="Disordered" evidence="1">
    <location>
        <begin position="191"/>
        <end position="213"/>
    </location>
</feature>
<evidence type="ECO:0008006" key="4">
    <source>
        <dbReference type="Google" id="ProtNLM"/>
    </source>
</evidence>
<proteinExistence type="predicted"/>
<evidence type="ECO:0000313" key="3">
    <source>
        <dbReference type="Proteomes" id="UP001551482"/>
    </source>
</evidence>
<comment type="caution">
    <text evidence="2">The sequence shown here is derived from an EMBL/GenBank/DDBJ whole genome shotgun (WGS) entry which is preliminary data.</text>
</comment>
<gene>
    <name evidence="2" type="ORF">AB0C36_24045</name>
</gene>
<organism evidence="2 3">
    <name type="scientific">Streptodolium elevatio</name>
    <dbReference type="NCBI Taxonomy" id="3157996"/>
    <lineage>
        <taxon>Bacteria</taxon>
        <taxon>Bacillati</taxon>
        <taxon>Actinomycetota</taxon>
        <taxon>Actinomycetes</taxon>
        <taxon>Kitasatosporales</taxon>
        <taxon>Streptomycetaceae</taxon>
        <taxon>Streptodolium</taxon>
    </lineage>
</organism>
<dbReference type="Proteomes" id="UP001551482">
    <property type="component" value="Unassembled WGS sequence"/>
</dbReference>
<name>A0ABV3DLD8_9ACTN</name>
<evidence type="ECO:0000256" key="1">
    <source>
        <dbReference type="SAM" id="MobiDB-lite"/>
    </source>
</evidence>
<evidence type="ECO:0000313" key="2">
    <source>
        <dbReference type="EMBL" id="MEU8136570.1"/>
    </source>
</evidence>
<sequence>MPGVVYIPGAEQLGPDTGAAMDTPNLPPRVVWHTVECPTGRGYFQSMASYLKRESVWPQVLLDPETDSLGQFGRLDRSGRALRNDGTTRTNRTGRVCIQIEVLGRAAQPFTAQSTWRPGAKFRALMAAIRSWGIPDRFPMGDPPKYPGGSRRDRAVWLNQAGHYGHANVPGNDHGDPGAIDPAKLWAAAGGSTPMPQPEVPSSTPTPRKKTKMALVSKTVPQVVGDDSATTLTAVPGHCWVNVSADYVPAGERVTVRIDVSDGGGGWIHQGVTRLVGNGVVTALELDRWDVPRVVSVKRQSHPKAVLDVTLHYPEV</sequence>
<dbReference type="RefSeq" id="WP_358357219.1">
    <property type="nucleotide sequence ID" value="NZ_JBEZFP010000066.1"/>
</dbReference>
<keyword evidence="3" id="KW-1185">Reference proteome</keyword>